<dbReference type="SMART" id="SM00903">
    <property type="entry name" value="Flavin_Reduct"/>
    <property type="match status" value="1"/>
</dbReference>
<evidence type="ECO:0000259" key="3">
    <source>
        <dbReference type="SMART" id="SM00903"/>
    </source>
</evidence>
<dbReference type="Pfam" id="PF01613">
    <property type="entry name" value="Flavin_Reduct"/>
    <property type="match status" value="1"/>
</dbReference>
<dbReference type="Gene3D" id="2.30.110.10">
    <property type="entry name" value="Electron Transport, Fmn-binding Protein, Chain A"/>
    <property type="match status" value="1"/>
</dbReference>
<dbReference type="InterPro" id="IPR002563">
    <property type="entry name" value="Flavin_Rdtase-like_dom"/>
</dbReference>
<dbReference type="EMBL" id="JAZGSY010000234">
    <property type="protein sequence ID" value="KAL1838155.1"/>
    <property type="molecule type" value="Genomic_DNA"/>
</dbReference>
<gene>
    <name evidence="4" type="ORF">VTJ49DRAFT_2981</name>
</gene>
<feature type="domain" description="Flavin reductase like" evidence="3">
    <location>
        <begin position="121"/>
        <end position="347"/>
    </location>
</feature>
<comment type="caution">
    <text evidence="4">The sequence shown here is derived from an EMBL/GenBank/DDBJ whole genome shotgun (WGS) entry which is preliminary data.</text>
</comment>
<keyword evidence="5" id="KW-1185">Reference proteome</keyword>
<dbReference type="InterPro" id="IPR012349">
    <property type="entry name" value="Split_barrel_FMN-bd"/>
</dbReference>
<feature type="region of interest" description="Disordered" evidence="2">
    <location>
        <begin position="64"/>
        <end position="109"/>
    </location>
</feature>
<evidence type="ECO:0000256" key="1">
    <source>
        <dbReference type="ARBA" id="ARBA00023002"/>
    </source>
</evidence>
<organism evidence="4 5">
    <name type="scientific">Humicola insolens</name>
    <name type="common">Soft-rot fungus</name>
    <dbReference type="NCBI Taxonomy" id="85995"/>
    <lineage>
        <taxon>Eukaryota</taxon>
        <taxon>Fungi</taxon>
        <taxon>Dikarya</taxon>
        <taxon>Ascomycota</taxon>
        <taxon>Pezizomycotina</taxon>
        <taxon>Sordariomycetes</taxon>
        <taxon>Sordariomycetidae</taxon>
        <taxon>Sordariales</taxon>
        <taxon>Chaetomiaceae</taxon>
        <taxon>Mycothermus</taxon>
    </lineage>
</organism>
<dbReference type="InterPro" id="IPR050268">
    <property type="entry name" value="NADH-dep_flavin_reductase"/>
</dbReference>
<accession>A0ABR3V8M2</accession>
<proteinExistence type="predicted"/>
<evidence type="ECO:0000256" key="2">
    <source>
        <dbReference type="SAM" id="MobiDB-lite"/>
    </source>
</evidence>
<protein>
    <recommendedName>
        <fullName evidence="3">Flavin reductase like domain-containing protein</fullName>
    </recommendedName>
</protein>
<dbReference type="PANTHER" id="PTHR30466">
    <property type="entry name" value="FLAVIN REDUCTASE"/>
    <property type="match status" value="1"/>
</dbReference>
<dbReference type="Proteomes" id="UP001583172">
    <property type="component" value="Unassembled WGS sequence"/>
</dbReference>
<dbReference type="PANTHER" id="PTHR30466:SF1">
    <property type="entry name" value="FMN REDUCTASE (NADH) RUTF"/>
    <property type="match status" value="1"/>
</dbReference>
<evidence type="ECO:0000313" key="5">
    <source>
        <dbReference type="Proteomes" id="UP001583172"/>
    </source>
</evidence>
<reference evidence="4 5" key="1">
    <citation type="journal article" date="2024" name="Commun. Biol.">
        <title>Comparative genomic analysis of thermophilic fungi reveals convergent evolutionary adaptations and gene losses.</title>
        <authorList>
            <person name="Steindorff A.S."/>
            <person name="Aguilar-Pontes M.V."/>
            <person name="Robinson A.J."/>
            <person name="Andreopoulos B."/>
            <person name="LaButti K."/>
            <person name="Kuo A."/>
            <person name="Mondo S."/>
            <person name="Riley R."/>
            <person name="Otillar R."/>
            <person name="Haridas S."/>
            <person name="Lipzen A."/>
            <person name="Grimwood J."/>
            <person name="Schmutz J."/>
            <person name="Clum A."/>
            <person name="Reid I.D."/>
            <person name="Moisan M.C."/>
            <person name="Butler G."/>
            <person name="Nguyen T.T.M."/>
            <person name="Dewar K."/>
            <person name="Conant G."/>
            <person name="Drula E."/>
            <person name="Henrissat B."/>
            <person name="Hansel C."/>
            <person name="Singer S."/>
            <person name="Hutchinson M.I."/>
            <person name="de Vries R.P."/>
            <person name="Natvig D.O."/>
            <person name="Powell A.J."/>
            <person name="Tsang A."/>
            <person name="Grigoriev I.V."/>
        </authorList>
    </citation>
    <scope>NUCLEOTIDE SEQUENCE [LARGE SCALE GENOMIC DNA]</scope>
    <source>
        <strain evidence="4 5">CBS 620.91</strain>
    </source>
</reference>
<sequence length="357" mass="37977">MIGPRVLVGSAAKRAPRRNLHHATAVPILAARRPVINSAPSAGPISHRGRFHANASNSRHLLHTTSQSAREAQKQQPSQPNRPRRPRTFHLTPPQPPSIHPHSSTEPTATLPLSEQLRTVMRLLTHPVVVCTSTHPGTGNSTTTATPHSTSSSSSSFLPSHPTARAMTMSSFTSLALSPTPLVSFNIAVPSRTLDAVAASKRFNVHVLADDASGARLADWFAGGNADPETDSDLDSTVNVDATSTGPRGKMGVFERLVKEGAVRVVNGLESSDSSAEAAAAPILEGDGVLYVLRCRLLEDGPNGGLVSVRDHVIVLGEVLEIIEGVGAQTEAEERFGLLYADRRYRQLGQCITPKAE</sequence>
<feature type="region of interest" description="Disordered" evidence="2">
    <location>
        <begin position="132"/>
        <end position="161"/>
    </location>
</feature>
<evidence type="ECO:0000313" key="4">
    <source>
        <dbReference type="EMBL" id="KAL1838155.1"/>
    </source>
</evidence>
<keyword evidence="1" id="KW-0560">Oxidoreductase</keyword>
<name>A0ABR3V8M2_HUMIN</name>
<dbReference type="SUPFAM" id="SSF50475">
    <property type="entry name" value="FMN-binding split barrel"/>
    <property type="match status" value="1"/>
</dbReference>